<evidence type="ECO:0000313" key="1">
    <source>
        <dbReference type="EMBL" id="EMR03007.1"/>
    </source>
</evidence>
<keyword evidence="2" id="KW-1185">Reference proteome</keyword>
<dbReference type="Gene3D" id="3.40.30.10">
    <property type="entry name" value="Glutaredoxin"/>
    <property type="match status" value="1"/>
</dbReference>
<gene>
    <name evidence="1" type="ORF">ADICEAN_01856</name>
</gene>
<dbReference type="STRING" id="1279009.ADICEAN_01856"/>
<protein>
    <submittedName>
        <fullName evidence="1">Uncharacterized protein</fullName>
    </submittedName>
</protein>
<evidence type="ECO:0000313" key="2">
    <source>
        <dbReference type="Proteomes" id="UP000011910"/>
    </source>
</evidence>
<organism evidence="1 2">
    <name type="scientific">Cesiribacter andamanensis AMV16</name>
    <dbReference type="NCBI Taxonomy" id="1279009"/>
    <lineage>
        <taxon>Bacteria</taxon>
        <taxon>Pseudomonadati</taxon>
        <taxon>Bacteroidota</taxon>
        <taxon>Cytophagia</taxon>
        <taxon>Cytophagales</taxon>
        <taxon>Cesiribacteraceae</taxon>
        <taxon>Cesiribacter</taxon>
    </lineage>
</organism>
<reference evidence="1 2" key="1">
    <citation type="journal article" date="2013" name="Genome Announc.">
        <title>Draft Genome Sequence of Cesiribacter andamanensis Strain AMV16T, Isolated from a Soil Sample from a Mud Volcano in the Andaman Islands, India.</title>
        <authorList>
            <person name="Shivaji S."/>
            <person name="Ara S."/>
            <person name="Begum Z."/>
            <person name="Srinivas T.N."/>
            <person name="Singh A."/>
            <person name="Kumar Pinnaka A."/>
        </authorList>
    </citation>
    <scope>NUCLEOTIDE SEQUENCE [LARGE SCALE GENOMIC DNA]</scope>
    <source>
        <strain evidence="1 2">AMV16</strain>
    </source>
</reference>
<accession>M7N6U9</accession>
<comment type="caution">
    <text evidence="1">The sequence shown here is derived from an EMBL/GenBank/DDBJ whole genome shotgun (WGS) entry which is preliminary data.</text>
</comment>
<dbReference type="eggNOG" id="COG0526">
    <property type="taxonomic scope" value="Bacteria"/>
</dbReference>
<dbReference type="InterPro" id="IPR036249">
    <property type="entry name" value="Thioredoxin-like_sf"/>
</dbReference>
<proteinExistence type="predicted"/>
<sequence length="103" mass="11620">MPASKRLQQEFSGQPVSFLYLSLDENAEQWRRAALKEGMQAEGVLSFLLLQARSSSLLQALEVRSIPRYLLYDERGRLLEAHAPGPEGPAIRSLLRQQLQGLE</sequence>
<dbReference type="Proteomes" id="UP000011910">
    <property type="component" value="Unassembled WGS sequence"/>
</dbReference>
<dbReference type="EMBL" id="AODQ01000038">
    <property type="protein sequence ID" value="EMR03007.1"/>
    <property type="molecule type" value="Genomic_DNA"/>
</dbReference>
<dbReference type="SUPFAM" id="SSF52833">
    <property type="entry name" value="Thioredoxin-like"/>
    <property type="match status" value="1"/>
</dbReference>
<name>M7N6U9_9BACT</name>
<dbReference type="AlphaFoldDB" id="M7N6U9"/>